<dbReference type="SUPFAM" id="SSF47616">
    <property type="entry name" value="GST C-terminal domain-like"/>
    <property type="match status" value="1"/>
</dbReference>
<evidence type="ECO:0000259" key="3">
    <source>
        <dbReference type="PROSITE" id="PS50405"/>
    </source>
</evidence>
<dbReference type="PANTHER" id="PTHR43969">
    <property type="entry name" value="GLUTATHIONE S TRANSFERASE D10, ISOFORM A-RELATED"/>
    <property type="match status" value="1"/>
</dbReference>
<dbReference type="Gene3D" id="1.20.1050.10">
    <property type="match status" value="1"/>
</dbReference>
<dbReference type="InterPro" id="IPR036282">
    <property type="entry name" value="Glutathione-S-Trfase_C_sf"/>
</dbReference>
<dbReference type="SFLD" id="SFLDG00358">
    <property type="entry name" value="Main_(cytGST)"/>
    <property type="match status" value="1"/>
</dbReference>
<dbReference type="STRING" id="278856.A0A212F3G0"/>
<dbReference type="Pfam" id="PF00043">
    <property type="entry name" value="GST_C"/>
    <property type="match status" value="1"/>
</dbReference>
<evidence type="ECO:0000313" key="4">
    <source>
        <dbReference type="EMBL" id="OWR48264.1"/>
    </source>
</evidence>
<dbReference type="SUPFAM" id="SSF52833">
    <property type="entry name" value="Thioredoxin-like"/>
    <property type="match status" value="1"/>
</dbReference>
<dbReference type="InParanoid" id="A0A212F3G0"/>
<dbReference type="EMBL" id="AGBW02010569">
    <property type="protein sequence ID" value="OWR48264.1"/>
    <property type="molecule type" value="Genomic_DNA"/>
</dbReference>
<dbReference type="InterPro" id="IPR036249">
    <property type="entry name" value="Thioredoxin-like_sf"/>
</dbReference>
<dbReference type="GO" id="GO:0004364">
    <property type="term" value="F:glutathione transferase activity"/>
    <property type="evidence" value="ECO:0007669"/>
    <property type="project" value="TreeGrafter"/>
</dbReference>
<dbReference type="InterPro" id="IPR040079">
    <property type="entry name" value="Glutathione_S-Trfase"/>
</dbReference>
<name>A0A212F3G0_DANPL</name>
<comment type="subunit">
    <text evidence="1">Homodimer.</text>
</comment>
<gene>
    <name evidence="4" type="ORF">KGM_204831</name>
</gene>
<dbReference type="eggNOG" id="KOG0867">
    <property type="taxonomic scope" value="Eukaryota"/>
</dbReference>
<dbReference type="CDD" id="cd03177">
    <property type="entry name" value="GST_C_Delta_Epsilon"/>
    <property type="match status" value="1"/>
</dbReference>
<protein>
    <submittedName>
        <fullName evidence="4">Glutathione S-transferase epsilon 6</fullName>
    </submittedName>
</protein>
<reference evidence="4 5" key="1">
    <citation type="journal article" date="2011" name="Cell">
        <title>The monarch butterfly genome yields insights into long-distance migration.</title>
        <authorList>
            <person name="Zhan S."/>
            <person name="Merlin C."/>
            <person name="Boore J.L."/>
            <person name="Reppert S.M."/>
        </authorList>
    </citation>
    <scope>NUCLEOTIDE SEQUENCE [LARGE SCALE GENOMIC DNA]</scope>
    <source>
        <strain evidence="4">F-2</strain>
    </source>
</reference>
<evidence type="ECO:0000259" key="2">
    <source>
        <dbReference type="PROSITE" id="PS50404"/>
    </source>
</evidence>
<feature type="domain" description="GST N-terminal" evidence="2">
    <location>
        <begin position="1"/>
        <end position="65"/>
    </location>
</feature>
<dbReference type="GO" id="GO:0006749">
    <property type="term" value="P:glutathione metabolic process"/>
    <property type="evidence" value="ECO:0007669"/>
    <property type="project" value="TreeGrafter"/>
</dbReference>
<dbReference type="Pfam" id="PF13417">
    <property type="entry name" value="GST_N_3"/>
    <property type="match status" value="1"/>
</dbReference>
<organism evidence="4 5">
    <name type="scientific">Danaus plexippus plexippus</name>
    <dbReference type="NCBI Taxonomy" id="278856"/>
    <lineage>
        <taxon>Eukaryota</taxon>
        <taxon>Metazoa</taxon>
        <taxon>Ecdysozoa</taxon>
        <taxon>Arthropoda</taxon>
        <taxon>Hexapoda</taxon>
        <taxon>Insecta</taxon>
        <taxon>Pterygota</taxon>
        <taxon>Neoptera</taxon>
        <taxon>Endopterygota</taxon>
        <taxon>Lepidoptera</taxon>
        <taxon>Glossata</taxon>
        <taxon>Ditrysia</taxon>
        <taxon>Papilionoidea</taxon>
        <taxon>Nymphalidae</taxon>
        <taxon>Danainae</taxon>
        <taxon>Danaini</taxon>
        <taxon>Danaina</taxon>
        <taxon>Danaus</taxon>
        <taxon>Danaus</taxon>
    </lineage>
</organism>
<comment type="caution">
    <text evidence="4">The sequence shown here is derived from an EMBL/GenBank/DDBJ whole genome shotgun (WGS) entry which is preliminary data.</text>
</comment>
<feature type="domain" description="GST C-terminal" evidence="3">
    <location>
        <begin position="73"/>
        <end position="196"/>
    </location>
</feature>
<dbReference type="Gene3D" id="3.40.30.10">
    <property type="entry name" value="Glutaredoxin"/>
    <property type="match status" value="1"/>
</dbReference>
<dbReference type="Proteomes" id="UP000007151">
    <property type="component" value="Unassembled WGS sequence"/>
</dbReference>
<dbReference type="PROSITE" id="PS50404">
    <property type="entry name" value="GST_NTER"/>
    <property type="match status" value="1"/>
</dbReference>
<accession>A0A212F3G0</accession>
<dbReference type="SFLD" id="SFLDS00019">
    <property type="entry name" value="Glutathione_Transferase_(cytos"/>
    <property type="match status" value="1"/>
</dbReference>
<dbReference type="InterPro" id="IPR004046">
    <property type="entry name" value="GST_C"/>
</dbReference>
<dbReference type="InterPro" id="IPR010987">
    <property type="entry name" value="Glutathione-S-Trfase_C-like"/>
</dbReference>
<keyword evidence="5" id="KW-1185">Reference proteome</keyword>
<evidence type="ECO:0000256" key="1">
    <source>
        <dbReference type="ARBA" id="ARBA00011738"/>
    </source>
</evidence>
<evidence type="ECO:0000313" key="5">
    <source>
        <dbReference type="Proteomes" id="UP000007151"/>
    </source>
</evidence>
<dbReference type="PANTHER" id="PTHR43969:SF9">
    <property type="entry name" value="GLUTATHIONE S TRANSFERASE D10, ISOFORM A-RELATED"/>
    <property type="match status" value="1"/>
</dbReference>
<dbReference type="PROSITE" id="PS50405">
    <property type="entry name" value="GST_CTER"/>
    <property type="match status" value="1"/>
</dbReference>
<dbReference type="FunFam" id="1.20.1050.10:FF:000007">
    <property type="entry name" value="Glutathione S-transferase 1-1"/>
    <property type="match status" value="1"/>
</dbReference>
<dbReference type="InterPro" id="IPR004045">
    <property type="entry name" value="Glutathione_S-Trfase_N"/>
</dbReference>
<dbReference type="AlphaFoldDB" id="A0A212F3G0"/>
<sequence length="208" mass="23778">MMVAEILGVQYSNCEINPVLREQDTPEMTAKNPLRTIPYIEDDGFCLGDSHAIILYLFDKYAKPEHDHLYPSNVKIRAKINQILFFDCGVLFARLRSVMAPTYMGRLSELSQSMKRNIEDAYRIIEAYLSNTLYIADNNVTLADYSVLATMSSLHGLHPIDSNKYPKLLNWYKRMSSLPVCKTINDPGAELHVTGLKKLMEQRKLSKL</sequence>
<dbReference type="KEGG" id="dpl:KGM_204831"/>
<proteinExistence type="predicted"/>